<dbReference type="Proteomes" id="UP000436047">
    <property type="component" value="Unassembled WGS sequence"/>
</dbReference>
<evidence type="ECO:0000313" key="1">
    <source>
        <dbReference type="EMBL" id="MSS89976.1"/>
    </source>
</evidence>
<comment type="caution">
    <text evidence="1">The sequence shown here is derived from an EMBL/GenBank/DDBJ whole genome shotgun (WGS) entry which is preliminary data.</text>
</comment>
<dbReference type="EMBL" id="VUMI01000030">
    <property type="protein sequence ID" value="MSS89976.1"/>
    <property type="molecule type" value="Genomic_DNA"/>
</dbReference>
<evidence type="ECO:0000313" key="2">
    <source>
        <dbReference type="Proteomes" id="UP000436047"/>
    </source>
</evidence>
<gene>
    <name evidence="1" type="ORF">FYJ45_17305</name>
</gene>
<sequence>MMLTQVQKLQLKNAVQRVLHVPGNYRGGPIEMAVVADYSADGEALAECGKEIVAVLKSMGDTFRNVRLNLVRWKADDDINHEISALAYLQTGSAFQDYEPFASRKRLELLCGQLKMFQARSRLLLLITDGDLIIEDQALLRENLNPFLYRKLILITPEGIKQGSSLLQNNE</sequence>
<reference evidence="1 2" key="1">
    <citation type="submission" date="2019-08" db="EMBL/GenBank/DDBJ databases">
        <title>In-depth cultivation of the pig gut microbiome towards novel bacterial diversity and tailored functional studies.</title>
        <authorList>
            <person name="Wylensek D."/>
            <person name="Hitch T.C.A."/>
            <person name="Clavel T."/>
        </authorList>
    </citation>
    <scope>NUCLEOTIDE SEQUENCE [LARGE SCALE GENOMIC DNA]</scope>
    <source>
        <strain evidence="1 2">WCA-389-WT-23B</strain>
    </source>
</reference>
<organism evidence="1 2">
    <name type="scientific">Eisenbergiella porci</name>
    <dbReference type="NCBI Taxonomy" id="2652274"/>
    <lineage>
        <taxon>Bacteria</taxon>
        <taxon>Bacillati</taxon>
        <taxon>Bacillota</taxon>
        <taxon>Clostridia</taxon>
        <taxon>Lachnospirales</taxon>
        <taxon>Lachnospiraceae</taxon>
        <taxon>Eisenbergiella</taxon>
    </lineage>
</organism>
<dbReference type="RefSeq" id="WP_147331934.1">
    <property type="nucleotide sequence ID" value="NZ_JAQDDK010000003.1"/>
</dbReference>
<dbReference type="GeneID" id="86054799"/>
<proteinExistence type="predicted"/>
<accession>A0A6N7W405</accession>
<name>A0A6N7W405_9FIRM</name>
<dbReference type="AlphaFoldDB" id="A0A6N7W405"/>
<protein>
    <submittedName>
        <fullName evidence="1">Uncharacterized protein</fullName>
    </submittedName>
</protein>
<keyword evidence="2" id="KW-1185">Reference proteome</keyword>